<sequence length="100" mass="10816">MPRPGAIGRHSLNVGRSVGRLGQDPAGVIDQVRGPLAVLANGLSQPIKVGQGKVRQSLHLWGGLGGWQMQPRYKPLKVALSRCHIPPCIVLLPTHYVNWS</sequence>
<accession>A0A6S6Y1K1</accession>
<protein>
    <submittedName>
        <fullName evidence="1">Uncharacterized protein</fullName>
    </submittedName>
</protein>
<organism evidence="1 2">
    <name type="scientific">Denitratisoma oestradiolicum</name>
    <dbReference type="NCBI Taxonomy" id="311182"/>
    <lineage>
        <taxon>Bacteria</taxon>
        <taxon>Pseudomonadati</taxon>
        <taxon>Pseudomonadota</taxon>
        <taxon>Betaproteobacteria</taxon>
        <taxon>Nitrosomonadales</taxon>
        <taxon>Sterolibacteriaceae</taxon>
        <taxon>Denitratisoma</taxon>
    </lineage>
</organism>
<dbReference type="EMBL" id="LR778301">
    <property type="protein sequence ID" value="CAB1369074.1"/>
    <property type="molecule type" value="Genomic_DNA"/>
</dbReference>
<gene>
    <name evidence="1" type="ORF">DENOEST_1909</name>
</gene>
<reference evidence="1 2" key="1">
    <citation type="submission" date="2020-03" db="EMBL/GenBank/DDBJ databases">
        <authorList>
            <consortium name="Genoscope - CEA"/>
            <person name="William W."/>
        </authorList>
    </citation>
    <scope>NUCLEOTIDE SEQUENCE [LARGE SCALE GENOMIC DNA]</scope>
    <source>
        <strain evidence="2">DSM 16959</strain>
    </source>
</reference>
<keyword evidence="2" id="KW-1185">Reference proteome</keyword>
<evidence type="ECO:0000313" key="2">
    <source>
        <dbReference type="Proteomes" id="UP000515733"/>
    </source>
</evidence>
<proteinExistence type="predicted"/>
<dbReference type="Proteomes" id="UP000515733">
    <property type="component" value="Chromosome"/>
</dbReference>
<evidence type="ECO:0000313" key="1">
    <source>
        <dbReference type="EMBL" id="CAB1369074.1"/>
    </source>
</evidence>
<name>A0A6S6Y1K1_9PROT</name>
<dbReference type="AlphaFoldDB" id="A0A6S6Y1K1"/>
<dbReference type="KEGG" id="doe:DENOEST_1909"/>